<name>A0ABT8FRM0_9MICO</name>
<dbReference type="EMBL" id="JAHWXI010000003">
    <property type="protein sequence ID" value="MDN4463537.1"/>
    <property type="molecule type" value="Genomic_DNA"/>
</dbReference>
<dbReference type="Proteomes" id="UP001172731">
    <property type="component" value="Unassembled WGS sequence"/>
</dbReference>
<comment type="caution">
    <text evidence="1">The sequence shown here is derived from an EMBL/GenBank/DDBJ whole genome shotgun (WGS) entry which is preliminary data.</text>
</comment>
<organism evidence="1 2">
    <name type="scientific">Microbacterium aurantiacum</name>
    <dbReference type="NCBI Taxonomy" id="162393"/>
    <lineage>
        <taxon>Bacteria</taxon>
        <taxon>Bacillati</taxon>
        <taxon>Actinomycetota</taxon>
        <taxon>Actinomycetes</taxon>
        <taxon>Micrococcales</taxon>
        <taxon>Microbacteriaceae</taxon>
        <taxon>Microbacterium</taxon>
    </lineage>
</organism>
<sequence length="66" mass="7565">MSRTPNDSIWTDPAYPHIYYRGAINFTRLTLAQWQSLGSPTPTVDDLDYLRRCGESDWIPGGNDVY</sequence>
<protein>
    <submittedName>
        <fullName evidence="1">Uncharacterized protein</fullName>
    </submittedName>
</protein>
<accession>A0ABT8FRM0</accession>
<dbReference type="RefSeq" id="WP_301132516.1">
    <property type="nucleotide sequence ID" value="NZ_JAHWXI010000003.1"/>
</dbReference>
<proteinExistence type="predicted"/>
<evidence type="ECO:0000313" key="2">
    <source>
        <dbReference type="Proteomes" id="UP001172731"/>
    </source>
</evidence>
<gene>
    <name evidence="1" type="ORF">KZC48_03840</name>
</gene>
<evidence type="ECO:0000313" key="1">
    <source>
        <dbReference type="EMBL" id="MDN4463537.1"/>
    </source>
</evidence>
<reference evidence="1" key="1">
    <citation type="submission" date="2021-06" db="EMBL/GenBank/DDBJ databases">
        <title>Genome-based taxonomic framework of Microbacterium strains isolated from marine environment, the description of four new species and reclassification of four preexisting species.</title>
        <authorList>
            <person name="Lee S.D."/>
            <person name="Kim S.-M."/>
            <person name="Byeon Y.-S."/>
            <person name="Yang H.L."/>
            <person name="Kim I.S."/>
        </authorList>
    </citation>
    <scope>NUCLEOTIDE SEQUENCE</scope>
    <source>
        <strain evidence="1">KACC 20510</strain>
    </source>
</reference>
<keyword evidence="2" id="KW-1185">Reference proteome</keyword>